<organism evidence="2 3">
    <name type="scientific">Marinobacter albus</name>
    <dbReference type="NCBI Taxonomy" id="3030833"/>
    <lineage>
        <taxon>Bacteria</taxon>
        <taxon>Pseudomonadati</taxon>
        <taxon>Pseudomonadota</taxon>
        <taxon>Gammaproteobacteria</taxon>
        <taxon>Pseudomonadales</taxon>
        <taxon>Marinobacteraceae</taxon>
        <taxon>Marinobacter</taxon>
    </lineage>
</organism>
<dbReference type="Gene3D" id="3.10.490.10">
    <property type="entry name" value="Gamma-glutamyl cyclotransferase-like"/>
    <property type="match status" value="1"/>
</dbReference>
<dbReference type="Proteomes" id="UP001223547">
    <property type="component" value="Unassembled WGS sequence"/>
</dbReference>
<dbReference type="InterPro" id="IPR009288">
    <property type="entry name" value="AIG2-like_dom"/>
</dbReference>
<sequence>MKHLVAVYGTLKRGCSNSGLLREATFLGEDALTGLTLYDLGPYPGAVIRPSDGVVVEVYAINDRILADLDVLEDYFPAAPEESLYLRKRMATHHGSAWVYIYNRPVASHRRITSGVW</sequence>
<reference evidence="2 3" key="1">
    <citation type="submission" date="2023-05" db="EMBL/GenBank/DDBJ databases">
        <title>Marinobacter albus sp. nov., a marine bacterium isolated from sand in a coastal intertidal zone of huludao.</title>
        <authorList>
            <person name="Deng T."/>
        </authorList>
    </citation>
    <scope>NUCLEOTIDE SEQUENCE [LARGE SCALE GENOMIC DNA]</scope>
    <source>
        <strain evidence="2 3">M216</strain>
    </source>
</reference>
<dbReference type="InterPro" id="IPR036568">
    <property type="entry name" value="GGCT-like_sf"/>
</dbReference>
<dbReference type="RefSeq" id="WP_219868406.1">
    <property type="nucleotide sequence ID" value="NZ_JASSQD010000003.1"/>
</dbReference>
<accession>A0ABT7HH99</accession>
<feature type="domain" description="Gamma-glutamylcyclotransferase AIG2-like" evidence="1">
    <location>
        <begin position="5"/>
        <end position="117"/>
    </location>
</feature>
<dbReference type="SUPFAM" id="SSF110857">
    <property type="entry name" value="Gamma-glutamyl cyclotransferase-like"/>
    <property type="match status" value="1"/>
</dbReference>
<gene>
    <name evidence="2" type="ORF">QQF73_16340</name>
</gene>
<evidence type="ECO:0000259" key="1">
    <source>
        <dbReference type="Pfam" id="PF06094"/>
    </source>
</evidence>
<name>A0ABT7HH99_9GAMM</name>
<protein>
    <submittedName>
        <fullName evidence="2">Gamma-glutamylcyclotransferase family protein</fullName>
    </submittedName>
</protein>
<keyword evidence="3" id="KW-1185">Reference proteome</keyword>
<comment type="caution">
    <text evidence="2">The sequence shown here is derived from an EMBL/GenBank/DDBJ whole genome shotgun (WGS) entry which is preliminary data.</text>
</comment>
<proteinExistence type="predicted"/>
<dbReference type="InterPro" id="IPR013024">
    <property type="entry name" value="GGCT-like"/>
</dbReference>
<dbReference type="CDD" id="cd06661">
    <property type="entry name" value="GGCT_like"/>
    <property type="match status" value="1"/>
</dbReference>
<evidence type="ECO:0000313" key="3">
    <source>
        <dbReference type="Proteomes" id="UP001223547"/>
    </source>
</evidence>
<dbReference type="EMBL" id="JASSQD010000003">
    <property type="protein sequence ID" value="MDK9559205.1"/>
    <property type="molecule type" value="Genomic_DNA"/>
</dbReference>
<evidence type="ECO:0000313" key="2">
    <source>
        <dbReference type="EMBL" id="MDK9559205.1"/>
    </source>
</evidence>
<dbReference type="Pfam" id="PF06094">
    <property type="entry name" value="GGACT"/>
    <property type="match status" value="1"/>
</dbReference>